<feature type="transmembrane region" description="Helical" evidence="10">
    <location>
        <begin position="222"/>
        <end position="243"/>
    </location>
</feature>
<evidence type="ECO:0000256" key="1">
    <source>
        <dbReference type="ARBA" id="ARBA00004141"/>
    </source>
</evidence>
<feature type="transmembrane region" description="Helical" evidence="10">
    <location>
        <begin position="268"/>
        <end position="289"/>
    </location>
</feature>
<evidence type="ECO:0000256" key="3">
    <source>
        <dbReference type="ARBA" id="ARBA00022692"/>
    </source>
</evidence>
<feature type="transmembrane region" description="Helical" evidence="10">
    <location>
        <begin position="143"/>
        <end position="165"/>
    </location>
</feature>
<evidence type="ECO:0000259" key="12">
    <source>
        <dbReference type="PROSITE" id="PS50262"/>
    </source>
</evidence>
<keyword evidence="7 9" id="KW-0675">Receptor</keyword>
<keyword evidence="11" id="KW-0732">Signal</keyword>
<dbReference type="SUPFAM" id="SSF81321">
    <property type="entry name" value="Family A G protein-coupled receptor-like"/>
    <property type="match status" value="1"/>
</dbReference>
<evidence type="ECO:0000256" key="7">
    <source>
        <dbReference type="ARBA" id="ARBA00023170"/>
    </source>
</evidence>
<evidence type="ECO:0000313" key="14">
    <source>
        <dbReference type="RefSeq" id="XP_030757641.1"/>
    </source>
</evidence>
<gene>
    <name evidence="14" type="primary">LOC115883421</name>
</gene>
<feature type="transmembrane region" description="Helical" evidence="10">
    <location>
        <begin position="104"/>
        <end position="131"/>
    </location>
</feature>
<dbReference type="GeneID" id="115883421"/>
<dbReference type="RefSeq" id="XP_030757641.1">
    <property type="nucleotide sequence ID" value="XM_030901781.1"/>
</dbReference>
<dbReference type="PANTHER" id="PTHR45695">
    <property type="entry name" value="LEUCOKININ RECEPTOR-RELATED"/>
    <property type="match status" value="1"/>
</dbReference>
<dbReference type="Gene3D" id="1.20.1070.10">
    <property type="entry name" value="Rhodopsin 7-helix transmembrane proteins"/>
    <property type="match status" value="1"/>
</dbReference>
<keyword evidence="8 9" id="KW-0807">Transducer</keyword>
<dbReference type="InterPro" id="IPR000276">
    <property type="entry name" value="GPCR_Rhodpsn"/>
</dbReference>
<dbReference type="Proteomes" id="UP000504635">
    <property type="component" value="Unplaced"/>
</dbReference>
<dbReference type="PANTHER" id="PTHR45695:SF15">
    <property type="entry name" value="OPSIN RH2"/>
    <property type="match status" value="1"/>
</dbReference>
<dbReference type="KEGG" id="soy:115883421"/>
<dbReference type="InterPro" id="IPR017452">
    <property type="entry name" value="GPCR_Rhodpsn_7TM"/>
</dbReference>
<dbReference type="GO" id="GO:0005886">
    <property type="term" value="C:plasma membrane"/>
    <property type="evidence" value="ECO:0007669"/>
    <property type="project" value="TreeGrafter"/>
</dbReference>
<accession>A0A6J2Y2Z6</accession>
<keyword evidence="6 10" id="KW-0472">Membrane</keyword>
<evidence type="ECO:0000256" key="2">
    <source>
        <dbReference type="ARBA" id="ARBA00010663"/>
    </source>
</evidence>
<organism evidence="13 14">
    <name type="scientific">Sitophilus oryzae</name>
    <name type="common">Rice weevil</name>
    <name type="synonym">Curculio oryzae</name>
    <dbReference type="NCBI Taxonomy" id="7048"/>
    <lineage>
        <taxon>Eukaryota</taxon>
        <taxon>Metazoa</taxon>
        <taxon>Ecdysozoa</taxon>
        <taxon>Arthropoda</taxon>
        <taxon>Hexapoda</taxon>
        <taxon>Insecta</taxon>
        <taxon>Pterygota</taxon>
        <taxon>Neoptera</taxon>
        <taxon>Endopterygota</taxon>
        <taxon>Coleoptera</taxon>
        <taxon>Polyphaga</taxon>
        <taxon>Cucujiformia</taxon>
        <taxon>Curculionidae</taxon>
        <taxon>Dryophthorinae</taxon>
        <taxon>Sitophilus</taxon>
    </lineage>
</organism>
<feature type="signal peptide" evidence="11">
    <location>
        <begin position="1"/>
        <end position="20"/>
    </location>
</feature>
<comment type="similarity">
    <text evidence="2 9">Belongs to the G-protein coupled receptor 1 family.</text>
</comment>
<evidence type="ECO:0000256" key="4">
    <source>
        <dbReference type="ARBA" id="ARBA00022989"/>
    </source>
</evidence>
<keyword evidence="5 9" id="KW-0297">G-protein coupled receptor</keyword>
<keyword evidence="13" id="KW-1185">Reference proteome</keyword>
<evidence type="ECO:0000256" key="9">
    <source>
        <dbReference type="RuleBase" id="RU000688"/>
    </source>
</evidence>
<comment type="subcellular location">
    <subcellularLocation>
        <location evidence="1">Membrane</location>
        <topology evidence="1">Multi-pass membrane protein</topology>
    </subcellularLocation>
</comment>
<dbReference type="FunFam" id="1.20.1070.10:FF:000291">
    <property type="entry name" value="Predicted protein"/>
    <property type="match status" value="1"/>
</dbReference>
<dbReference type="GO" id="GO:0004983">
    <property type="term" value="F:neuropeptide Y receptor activity"/>
    <property type="evidence" value="ECO:0007669"/>
    <property type="project" value="InterPro"/>
</dbReference>
<proteinExistence type="inferred from homology"/>
<evidence type="ECO:0000256" key="6">
    <source>
        <dbReference type="ARBA" id="ARBA00023136"/>
    </source>
</evidence>
<dbReference type="InterPro" id="IPR000611">
    <property type="entry name" value="NPY_rcpt"/>
</dbReference>
<reference evidence="14" key="1">
    <citation type="submission" date="2025-08" db="UniProtKB">
        <authorList>
            <consortium name="RefSeq"/>
        </authorList>
    </citation>
    <scope>IDENTIFICATION</scope>
    <source>
        <tissue evidence="14">Gonads</tissue>
    </source>
</reference>
<name>A0A6J2Y2Z6_SITOR</name>
<feature type="transmembrane region" description="Helical" evidence="10">
    <location>
        <begin position="379"/>
        <end position="402"/>
    </location>
</feature>
<sequence length="459" mass="53007">MILSFLIVILLSVRIENVNSILRLSAYHAGLDYENWLTESDNIEYDADDHLSKLVVKRQLAEEEALEGEEEQQDIFTNETYDYSYNISEKDLDFIREYTVPKTWTWVLIFFHCVVFVVGLLGNVLVCVAVYRNHSMRTVTNYFIVNLAIADALVILFCLPFSVVWDVTSTWWFGTAMCKIVLYIQNVSVTVSILTLTFISIDRWYAICFPLKFKSTTGRAKTAICVIWITTLACEIPEPIYLISKPYNKKYTYFTQCAPIWSEETDTIYMIVKMIVFYFLPLVLMSVAYTQIIRVLWRSGHAPQQSTNSQSDSSRSGQSVNTFAMNMNASTEGQLKSRRKAAKMLVAVVTMFAFCFFPVHFLSIIRITKKLKNSEPNRAFSLVSHWLCYANSAVNPIIYNFMSGKFRQEFKSAFFKCSQVNNSDLNFTRTSTYIYRYTTTNNRHSSRSKTEMIPLSTIK</sequence>
<dbReference type="OrthoDB" id="5987936at2759"/>
<feature type="transmembrane region" description="Helical" evidence="10">
    <location>
        <begin position="344"/>
        <end position="367"/>
    </location>
</feature>
<evidence type="ECO:0000256" key="11">
    <source>
        <dbReference type="SAM" id="SignalP"/>
    </source>
</evidence>
<keyword evidence="3 9" id="KW-0812">Transmembrane</keyword>
<keyword evidence="4 10" id="KW-1133">Transmembrane helix</keyword>
<dbReference type="PRINTS" id="PR01012">
    <property type="entry name" value="NRPEPTIDEYR"/>
</dbReference>
<dbReference type="InParanoid" id="A0A6J2Y2Z6"/>
<feature type="domain" description="G-protein coupled receptors family 1 profile" evidence="12">
    <location>
        <begin position="122"/>
        <end position="399"/>
    </location>
</feature>
<dbReference type="PROSITE" id="PS00237">
    <property type="entry name" value="G_PROTEIN_RECEP_F1_1"/>
    <property type="match status" value="1"/>
</dbReference>
<evidence type="ECO:0000256" key="5">
    <source>
        <dbReference type="ARBA" id="ARBA00023040"/>
    </source>
</evidence>
<evidence type="ECO:0000256" key="8">
    <source>
        <dbReference type="ARBA" id="ARBA00023224"/>
    </source>
</evidence>
<evidence type="ECO:0000313" key="13">
    <source>
        <dbReference type="Proteomes" id="UP000504635"/>
    </source>
</evidence>
<feature type="transmembrane region" description="Helical" evidence="10">
    <location>
        <begin position="180"/>
        <end position="201"/>
    </location>
</feature>
<evidence type="ECO:0000256" key="10">
    <source>
        <dbReference type="SAM" id="Phobius"/>
    </source>
</evidence>
<dbReference type="PRINTS" id="PR00237">
    <property type="entry name" value="GPCRRHODOPSN"/>
</dbReference>
<feature type="chain" id="PRO_5026690756" evidence="11">
    <location>
        <begin position="21"/>
        <end position="459"/>
    </location>
</feature>
<dbReference type="SMART" id="SM01381">
    <property type="entry name" value="7TM_GPCR_Srsx"/>
    <property type="match status" value="1"/>
</dbReference>
<dbReference type="AlphaFoldDB" id="A0A6J2Y2Z6"/>
<protein>
    <submittedName>
        <fullName evidence="14">Orexin receptor type 1-like</fullName>
    </submittedName>
</protein>
<dbReference type="Pfam" id="PF00001">
    <property type="entry name" value="7tm_1"/>
    <property type="match status" value="1"/>
</dbReference>
<dbReference type="PROSITE" id="PS50262">
    <property type="entry name" value="G_PROTEIN_RECEP_F1_2"/>
    <property type="match status" value="1"/>
</dbReference>